<dbReference type="Pfam" id="PF02852">
    <property type="entry name" value="Pyr_redox_dim"/>
    <property type="match status" value="1"/>
</dbReference>
<feature type="binding site" evidence="13">
    <location>
        <position position="53"/>
    </location>
    <ligand>
        <name>FAD</name>
        <dbReference type="ChEBI" id="CHEBI:57692"/>
    </ligand>
</feature>
<evidence type="ECO:0000256" key="13">
    <source>
        <dbReference type="PIRSR" id="PIRSR000350-3"/>
    </source>
</evidence>
<feature type="domain" description="FAD/NAD(P)-binding" evidence="15">
    <location>
        <begin position="7"/>
        <end position="329"/>
    </location>
</feature>
<dbReference type="Proteomes" id="UP000593765">
    <property type="component" value="Chromosome"/>
</dbReference>
<keyword evidence="11 13" id="KW-0520">NAD</keyword>
<evidence type="ECO:0000256" key="2">
    <source>
        <dbReference type="ARBA" id="ARBA00004496"/>
    </source>
</evidence>
<keyword evidence="17" id="KW-1185">Reference proteome</keyword>
<dbReference type="InterPro" id="IPR016156">
    <property type="entry name" value="FAD/NAD-linked_Rdtase_dimer_sf"/>
</dbReference>
<keyword evidence="13" id="KW-0547">Nucleotide-binding</keyword>
<dbReference type="PANTHER" id="PTHR22912">
    <property type="entry name" value="DISULFIDE OXIDOREDUCTASE"/>
    <property type="match status" value="1"/>
</dbReference>
<evidence type="ECO:0000256" key="7">
    <source>
        <dbReference type="ARBA" id="ARBA00022630"/>
    </source>
</evidence>
<evidence type="ECO:0000256" key="9">
    <source>
        <dbReference type="ARBA" id="ARBA00022857"/>
    </source>
</evidence>
<dbReference type="Pfam" id="PF07992">
    <property type="entry name" value="Pyr_redox_2"/>
    <property type="match status" value="1"/>
</dbReference>
<comment type="cofactor">
    <cofactor evidence="13">
        <name>FAD</name>
        <dbReference type="ChEBI" id="CHEBI:57692"/>
    </cofactor>
    <text evidence="13">Binds 1 FAD per subunit.</text>
</comment>
<keyword evidence="10 16" id="KW-0560">Oxidoreductase</keyword>
<proteinExistence type="inferred from homology"/>
<organism evidence="16 17">
    <name type="scientific">Humisphaera borealis</name>
    <dbReference type="NCBI Taxonomy" id="2807512"/>
    <lineage>
        <taxon>Bacteria</taxon>
        <taxon>Pseudomonadati</taxon>
        <taxon>Planctomycetota</taxon>
        <taxon>Phycisphaerae</taxon>
        <taxon>Tepidisphaerales</taxon>
        <taxon>Tepidisphaeraceae</taxon>
        <taxon>Humisphaera</taxon>
    </lineage>
</organism>
<evidence type="ECO:0000256" key="11">
    <source>
        <dbReference type="ARBA" id="ARBA00023027"/>
    </source>
</evidence>
<sequence length="479" mass="51657">MARLCHDLVVIGSGPAGQKAALLAAKLGKRVAIVDRTDSVGGVCIHTGTVPSKAIREAVLHLTGLRERSVYGDSYSVKQSITMDDLLYRCRHVVRTEVDVIRSQMSRAGASMLFGTASFIDPETVRIQREDETTEVKATHVLVATGTNPARPSNVPFTPGIVIDSDELLTLPRLPKSMIIVGGGVIGTEYACMLAAVGVKVTLVEGRPQLLDFVDNELTESLQFRMRDMKIRLRLGESVKKIEIIEYEGKPVVEATMASNKVIDAECLLYCIGRQGATDRLNLPAAGLTADNRGRLKVNENLQTDVPHIYAAGDVIGFPALAATSMEQGRLAASHMFGQITEAQSPLFPYGIYTIPEISMVGQTEQALTAAGTPYEVGIGRYRETARGLLIADPHGLLKLLFHPQSRRLLGVHAIGTGATELVHIGQAVMAAGLPIDYFVESVFNYPTLAECYKLAAMDGINRVRTLGMHDEPGVAKAA</sequence>
<comment type="subcellular location">
    <subcellularLocation>
        <location evidence="2">Cytoplasm</location>
    </subcellularLocation>
</comment>
<dbReference type="EMBL" id="CP063458">
    <property type="protein sequence ID" value="QOV91581.1"/>
    <property type="molecule type" value="Genomic_DNA"/>
</dbReference>
<reference evidence="16 17" key="1">
    <citation type="submission" date="2020-10" db="EMBL/GenBank/DDBJ databases">
        <title>Wide distribution of Phycisphaera-like planctomycetes from WD2101 soil group in peatlands and genome analysis of the first cultivated representative.</title>
        <authorList>
            <person name="Dedysh S.N."/>
            <person name="Beletsky A.V."/>
            <person name="Ivanova A."/>
            <person name="Kulichevskaya I.S."/>
            <person name="Suzina N.E."/>
            <person name="Philippov D.A."/>
            <person name="Rakitin A.L."/>
            <person name="Mardanov A.V."/>
            <person name="Ravin N.V."/>
        </authorList>
    </citation>
    <scope>NUCLEOTIDE SEQUENCE [LARGE SCALE GENOMIC DNA]</scope>
    <source>
        <strain evidence="16 17">M1803</strain>
    </source>
</reference>
<evidence type="ECO:0000259" key="14">
    <source>
        <dbReference type="Pfam" id="PF02852"/>
    </source>
</evidence>
<comment type="similarity">
    <text evidence="3">Belongs to the class-I pyridine nucleotide-disulfide oxidoreductase family.</text>
</comment>
<dbReference type="InterPro" id="IPR023753">
    <property type="entry name" value="FAD/NAD-binding_dom"/>
</dbReference>
<evidence type="ECO:0000256" key="10">
    <source>
        <dbReference type="ARBA" id="ARBA00023002"/>
    </source>
</evidence>
<dbReference type="GO" id="GO:0050660">
    <property type="term" value="F:flavin adenine dinucleotide binding"/>
    <property type="evidence" value="ECO:0007669"/>
    <property type="project" value="TreeGrafter"/>
</dbReference>
<feature type="domain" description="Pyridine nucleotide-disulphide oxidoreductase dimerisation" evidence="14">
    <location>
        <begin position="349"/>
        <end position="456"/>
    </location>
</feature>
<dbReference type="SUPFAM" id="SSF51905">
    <property type="entry name" value="FAD/NAD(P)-binding domain"/>
    <property type="match status" value="1"/>
</dbReference>
<dbReference type="NCBIfam" id="NF003585">
    <property type="entry name" value="PRK05249.1"/>
    <property type="match status" value="1"/>
</dbReference>
<gene>
    <name evidence="16" type="primary">sthA</name>
    <name evidence="16" type="ORF">IPV69_09560</name>
</gene>
<keyword evidence="8 13" id="KW-0274">FAD</keyword>
<evidence type="ECO:0000256" key="8">
    <source>
        <dbReference type="ARBA" id="ARBA00022827"/>
    </source>
</evidence>
<dbReference type="PRINTS" id="PR00368">
    <property type="entry name" value="FADPNR"/>
</dbReference>
<keyword evidence="7" id="KW-0285">Flavoprotein</keyword>
<feature type="binding site" evidence="13">
    <location>
        <position position="205"/>
    </location>
    <ligand>
        <name>NAD(+)</name>
        <dbReference type="ChEBI" id="CHEBI:57540"/>
    </ligand>
</feature>
<comment type="function">
    <text evidence="1">Conversion of NADPH, generated by peripheral catabolic pathways, to NADH, which can enter the respiratory chain for energy generation.</text>
</comment>
<dbReference type="GO" id="GO:0005829">
    <property type="term" value="C:cytosol"/>
    <property type="evidence" value="ECO:0007669"/>
    <property type="project" value="TreeGrafter"/>
</dbReference>
<accession>A0A7M2X3J5</accession>
<dbReference type="PANTHER" id="PTHR22912:SF93">
    <property type="entry name" value="SOLUBLE PYRIDINE NUCLEOTIDE TRANSHYDROGENASE"/>
    <property type="match status" value="1"/>
</dbReference>
<dbReference type="GO" id="GO:0006103">
    <property type="term" value="P:2-oxoglutarate metabolic process"/>
    <property type="evidence" value="ECO:0007669"/>
    <property type="project" value="TreeGrafter"/>
</dbReference>
<dbReference type="EC" id="1.6.1.1" evidence="4"/>
<evidence type="ECO:0000313" key="17">
    <source>
        <dbReference type="Proteomes" id="UP000593765"/>
    </source>
</evidence>
<name>A0A7M2X3J5_9BACT</name>
<dbReference type="InterPro" id="IPR050151">
    <property type="entry name" value="Class-I_Pyr_Nuc-Dis_Oxidored"/>
</dbReference>
<evidence type="ECO:0000256" key="5">
    <source>
        <dbReference type="ARBA" id="ARBA00016603"/>
    </source>
</evidence>
<keyword evidence="6" id="KW-0963">Cytoplasm</keyword>
<feature type="binding site" evidence="13">
    <location>
        <position position="314"/>
    </location>
    <ligand>
        <name>FAD</name>
        <dbReference type="ChEBI" id="CHEBI:57692"/>
    </ligand>
</feature>
<keyword evidence="9" id="KW-0521">NADP</keyword>
<dbReference type="GO" id="GO:0003957">
    <property type="term" value="F:NAD(P)+ transhydrogenase (Si-specific) activity"/>
    <property type="evidence" value="ECO:0007669"/>
    <property type="project" value="UniProtKB-EC"/>
</dbReference>
<dbReference type="PRINTS" id="PR00411">
    <property type="entry name" value="PNDRDTASEI"/>
</dbReference>
<feature type="binding site" evidence="13">
    <location>
        <begin position="182"/>
        <end position="189"/>
    </location>
    <ligand>
        <name>NAD(+)</name>
        <dbReference type="ChEBI" id="CHEBI:57540"/>
    </ligand>
</feature>
<dbReference type="InterPro" id="IPR036188">
    <property type="entry name" value="FAD/NAD-bd_sf"/>
</dbReference>
<dbReference type="FunFam" id="3.30.390.30:FF:000001">
    <property type="entry name" value="Dihydrolipoyl dehydrogenase"/>
    <property type="match status" value="1"/>
</dbReference>
<evidence type="ECO:0000256" key="3">
    <source>
        <dbReference type="ARBA" id="ARBA00007532"/>
    </source>
</evidence>
<evidence type="ECO:0000256" key="4">
    <source>
        <dbReference type="ARBA" id="ARBA00012772"/>
    </source>
</evidence>
<dbReference type="RefSeq" id="WP_206294881.1">
    <property type="nucleotide sequence ID" value="NZ_CP063458.1"/>
</dbReference>
<dbReference type="InterPro" id="IPR001100">
    <property type="entry name" value="Pyr_nuc-diS_OxRdtase"/>
</dbReference>
<dbReference type="Gene3D" id="3.50.50.60">
    <property type="entry name" value="FAD/NAD(P)-binding domain"/>
    <property type="match status" value="2"/>
</dbReference>
<feature type="binding site" evidence="13">
    <location>
        <position position="273"/>
    </location>
    <ligand>
        <name>NAD(+)</name>
        <dbReference type="ChEBI" id="CHEBI:57540"/>
    </ligand>
</feature>
<dbReference type="SUPFAM" id="SSF55424">
    <property type="entry name" value="FAD/NAD-linked reductases, dimerisation (C-terminal) domain"/>
    <property type="match status" value="1"/>
</dbReference>
<dbReference type="InterPro" id="IPR004099">
    <property type="entry name" value="Pyr_nucl-diS_OxRdtase_dimer"/>
</dbReference>
<evidence type="ECO:0000259" key="15">
    <source>
        <dbReference type="Pfam" id="PF07992"/>
    </source>
</evidence>
<dbReference type="Gene3D" id="3.30.390.30">
    <property type="match status" value="1"/>
</dbReference>
<dbReference type="GO" id="GO:0004148">
    <property type="term" value="F:dihydrolipoyl dehydrogenase (NADH) activity"/>
    <property type="evidence" value="ECO:0007669"/>
    <property type="project" value="TreeGrafter"/>
</dbReference>
<dbReference type="AlphaFoldDB" id="A0A7M2X3J5"/>
<evidence type="ECO:0000256" key="12">
    <source>
        <dbReference type="ARBA" id="ARBA00031183"/>
    </source>
</evidence>
<protein>
    <recommendedName>
        <fullName evidence="5">Soluble pyridine nucleotide transhydrogenase</fullName>
        <ecNumber evidence="4">1.6.1.1</ecNumber>
    </recommendedName>
    <alternativeName>
        <fullName evidence="12">NAD(P)(+) transhydrogenase [B-specific]</fullName>
    </alternativeName>
</protein>
<evidence type="ECO:0000256" key="1">
    <source>
        <dbReference type="ARBA" id="ARBA00002842"/>
    </source>
</evidence>
<evidence type="ECO:0000313" key="16">
    <source>
        <dbReference type="EMBL" id="QOV91581.1"/>
    </source>
</evidence>
<dbReference type="PIRSF" id="PIRSF000350">
    <property type="entry name" value="Mercury_reductase_MerA"/>
    <property type="match status" value="1"/>
</dbReference>
<dbReference type="KEGG" id="hbs:IPV69_09560"/>
<evidence type="ECO:0000256" key="6">
    <source>
        <dbReference type="ARBA" id="ARBA00022490"/>
    </source>
</evidence>